<feature type="transmembrane region" description="Helical" evidence="9">
    <location>
        <begin position="175"/>
        <end position="197"/>
    </location>
</feature>
<feature type="transmembrane region" description="Helical" evidence="9">
    <location>
        <begin position="964"/>
        <end position="984"/>
    </location>
</feature>
<dbReference type="PRINTS" id="PR01806">
    <property type="entry name" value="VIRFACTRMVIN"/>
</dbReference>
<keyword evidence="2" id="KW-1003">Cell membrane</keyword>
<dbReference type="PANTHER" id="PTHR47019:SF1">
    <property type="entry name" value="LIPID II FLIPPASE MURJ"/>
    <property type="match status" value="1"/>
</dbReference>
<dbReference type="Gene3D" id="3.30.200.20">
    <property type="entry name" value="Phosphorylase Kinase, domain 1"/>
    <property type="match status" value="1"/>
</dbReference>
<dbReference type="Proteomes" id="UP001223646">
    <property type="component" value="Unassembled WGS sequence"/>
</dbReference>
<feature type="region of interest" description="Disordered" evidence="8">
    <location>
        <begin position="1146"/>
        <end position="1200"/>
    </location>
</feature>
<feature type="compositionally biased region" description="Low complexity" evidence="8">
    <location>
        <begin position="71"/>
        <end position="89"/>
    </location>
</feature>
<feature type="transmembrane region" description="Helical" evidence="9">
    <location>
        <begin position="411"/>
        <end position="431"/>
    </location>
</feature>
<dbReference type="CDD" id="cd13973">
    <property type="entry name" value="PK_MviN-like"/>
    <property type="match status" value="1"/>
</dbReference>
<dbReference type="InterPro" id="IPR051050">
    <property type="entry name" value="Lipid_II_flippase_MurJ/MviN"/>
</dbReference>
<organism evidence="10 11">
    <name type="scientific">Corynebacterium amycolatum</name>
    <dbReference type="NCBI Taxonomy" id="43765"/>
    <lineage>
        <taxon>Bacteria</taxon>
        <taxon>Bacillati</taxon>
        <taxon>Actinomycetota</taxon>
        <taxon>Actinomycetes</taxon>
        <taxon>Mycobacteriales</taxon>
        <taxon>Corynebacteriaceae</taxon>
        <taxon>Corynebacterium</taxon>
    </lineage>
</organism>
<feature type="transmembrane region" description="Helical" evidence="9">
    <location>
        <begin position="292"/>
        <end position="311"/>
    </location>
</feature>
<keyword evidence="4" id="KW-0133">Cell shape</keyword>
<feature type="region of interest" description="Disordered" evidence="8">
    <location>
        <begin position="1"/>
        <end position="95"/>
    </location>
</feature>
<keyword evidence="3 9" id="KW-0812">Transmembrane</keyword>
<feature type="transmembrane region" description="Helical" evidence="9">
    <location>
        <begin position="252"/>
        <end position="272"/>
    </location>
</feature>
<name>A0AAW9SMT8_CORAY</name>
<feature type="transmembrane region" description="Helical" evidence="9">
    <location>
        <begin position="451"/>
        <end position="471"/>
    </location>
</feature>
<evidence type="ECO:0000313" key="10">
    <source>
        <dbReference type="EMBL" id="MEO3716355.1"/>
    </source>
</evidence>
<evidence type="ECO:0000313" key="11">
    <source>
        <dbReference type="Proteomes" id="UP001223646"/>
    </source>
</evidence>
<comment type="subcellular location">
    <subcellularLocation>
        <location evidence="1">Cell membrane</location>
        <topology evidence="1">Multi-pass membrane protein</topology>
    </subcellularLocation>
</comment>
<dbReference type="GO" id="GO:0034204">
    <property type="term" value="P:lipid translocation"/>
    <property type="evidence" value="ECO:0007669"/>
    <property type="project" value="TreeGrafter"/>
</dbReference>
<feature type="transmembrane region" description="Helical" evidence="9">
    <location>
        <begin position="515"/>
        <end position="536"/>
    </location>
</feature>
<dbReference type="GO" id="GO:0008360">
    <property type="term" value="P:regulation of cell shape"/>
    <property type="evidence" value="ECO:0007669"/>
    <property type="project" value="UniProtKB-KW"/>
</dbReference>
<keyword evidence="5" id="KW-0573">Peptidoglycan synthesis</keyword>
<keyword evidence="6 9" id="KW-1133">Transmembrane helix</keyword>
<evidence type="ECO:0000256" key="8">
    <source>
        <dbReference type="SAM" id="MobiDB-lite"/>
    </source>
</evidence>
<evidence type="ECO:0000256" key="6">
    <source>
        <dbReference type="ARBA" id="ARBA00022989"/>
    </source>
</evidence>
<dbReference type="GO" id="GO:0009252">
    <property type="term" value="P:peptidoglycan biosynthetic process"/>
    <property type="evidence" value="ECO:0007669"/>
    <property type="project" value="UniProtKB-KW"/>
</dbReference>
<evidence type="ECO:0000256" key="4">
    <source>
        <dbReference type="ARBA" id="ARBA00022960"/>
    </source>
</evidence>
<proteinExistence type="predicted"/>
<sequence length="1200" mass="126279">MTDSDAHKSGLRGRIRRPAPPAPVPAARPTAESQPAEAAPDLTRVSGHKANADTAADAMTESASPSPAKVATATATASGDSSAGSTTDANQGQSNSDIVASTGSMAIATLISRITGFLRNLLIGATLGPAVASAFNVANTLPNLITEIVLGAVLTSLVVPVLVRAEKEDPDHGAAFIRRLLTVSMTLLAVVTVLAVIGAPLLTRLSLNEAGKVNVPLATSFAFLLLPQIIFYGIFALLMAVLNTKGIFKPGAWAPVANNVVAIATLLLYLFLPGQLSPDSDGSLSDPHILLLGLGTTLGVVIQAAIMIPYLKRAGIDLRPLWGIDDRIKQFTGMGVAIITYVAISQAGYFITTNIASTASKAAPTIYQQAWLLLQVPYGIIGVTLLTAIMPRLSRNAADGNDGAVVRDLSIGTRLTMIALVPIVAFFTAFGRPIAVGLFAYLEFPRETAEILGWTLSFSAFSLIPYAIVLLHLRVFYAREEAWTPTFIILGITTVKVILSFFAPRLASDDETVVVLLGAANGFGFVAGAVIGFLLLRRTLGHLDSKATVHTVLWALGASLVGVAVAWGAFALTDLVLFDFFGSFGVLLQTIVTGVVFLIGTGLVLAQAPLEEVRVLGGFLGRIPGLRRFAPQPHAADNAVADREDMERERGFAADAFSIAPSNLIGEATGLANEGFTASPLLPPMPTQGSRPTRYVPGEMVSGGRFRLRSEVATYPGLRLWRAMDMGDPDNADVALVFVDTIALPYYDTSPSAAAQKIATTTNELRDLAGTGMSRIHSVAKTRTEVLIVADWTSSIGIERFDQAAHPDALALAVASLAETIADAHESGRCLGLTNKPGQLRISSDGHIYDAFPVVLPNSSQRSDYSALLSVIDELFYSVTNIPSDISAAIDRAKQTRPENFNGQESPARTLAEDFRAAALGPDSSEFLAIDPDTGARESVDVGGAAQSNAHHTKNRTRAFSTGAVVVGVVIVGALVAAGIFGLVNRSSDAPINSESVRRGPAPVTTLSLADASEWQADTDNPAAGPDNPDMAERTIDNDEESFWVTSTYLSQFGNRPEDFKPGVGIRVTLDEPATIRELKVSATPGAHIEVRGLRDAGSTNLDDTTVLGSATASSGTTTIEIDSRDTEWKNLVVWISGLPTAAEAVADSNSDTDADTNADAESQNSDSDNPLVGDRNLAEQSPDSLLPVAIGDIQVRGTE</sequence>
<evidence type="ECO:0000256" key="3">
    <source>
        <dbReference type="ARBA" id="ARBA00022692"/>
    </source>
</evidence>
<evidence type="ECO:0000256" key="7">
    <source>
        <dbReference type="ARBA" id="ARBA00023136"/>
    </source>
</evidence>
<feature type="transmembrane region" description="Helical" evidence="9">
    <location>
        <begin position="331"/>
        <end position="351"/>
    </location>
</feature>
<evidence type="ECO:0000256" key="5">
    <source>
        <dbReference type="ARBA" id="ARBA00022984"/>
    </source>
</evidence>
<evidence type="ECO:0000256" key="1">
    <source>
        <dbReference type="ARBA" id="ARBA00004651"/>
    </source>
</evidence>
<protein>
    <submittedName>
        <fullName evidence="10">Murein biosynthesis integral membrane protein MurJ</fullName>
    </submittedName>
</protein>
<evidence type="ECO:0000256" key="9">
    <source>
        <dbReference type="SAM" id="Phobius"/>
    </source>
</evidence>
<dbReference type="Pfam" id="PF03023">
    <property type="entry name" value="MurJ"/>
    <property type="match status" value="1"/>
</dbReference>
<keyword evidence="7 9" id="KW-0472">Membrane</keyword>
<dbReference type="CDD" id="cd13123">
    <property type="entry name" value="MATE_MurJ_like"/>
    <property type="match status" value="1"/>
</dbReference>
<feature type="transmembrane region" description="Helical" evidence="9">
    <location>
        <begin position="217"/>
        <end position="240"/>
    </location>
</feature>
<accession>A0AAW9SMT8</accession>
<dbReference type="GO" id="GO:0005886">
    <property type="term" value="C:plasma membrane"/>
    <property type="evidence" value="ECO:0007669"/>
    <property type="project" value="UniProtKB-SubCell"/>
</dbReference>
<feature type="transmembrane region" description="Helical" evidence="9">
    <location>
        <begin position="117"/>
        <end position="138"/>
    </location>
</feature>
<dbReference type="AlphaFoldDB" id="A0AAW9SMT8"/>
<feature type="transmembrane region" description="Helical" evidence="9">
    <location>
        <begin position="371"/>
        <end position="390"/>
    </location>
</feature>
<feature type="transmembrane region" description="Helical" evidence="9">
    <location>
        <begin position="483"/>
        <end position="503"/>
    </location>
</feature>
<reference evidence="10" key="2">
    <citation type="submission" date="2024-05" db="EMBL/GenBank/DDBJ databases">
        <authorList>
            <person name="Wolfe A."/>
        </authorList>
    </citation>
    <scope>NUCLEOTIDE SEQUENCE</scope>
    <source>
        <strain evidence="10">UMB1064</strain>
    </source>
</reference>
<feature type="transmembrane region" description="Helical" evidence="9">
    <location>
        <begin position="584"/>
        <end position="606"/>
    </location>
</feature>
<dbReference type="RefSeq" id="WP_284827172.1">
    <property type="nucleotide sequence ID" value="NZ_JASOOY020000006.1"/>
</dbReference>
<dbReference type="EMBL" id="JASOOY020000006">
    <property type="protein sequence ID" value="MEO3716355.1"/>
    <property type="molecule type" value="Genomic_DNA"/>
</dbReference>
<gene>
    <name evidence="10" type="ORF">QP460_001950</name>
</gene>
<feature type="transmembrane region" description="Helical" evidence="9">
    <location>
        <begin position="548"/>
        <end position="572"/>
    </location>
</feature>
<feature type="transmembrane region" description="Helical" evidence="9">
    <location>
        <begin position="144"/>
        <end position="163"/>
    </location>
</feature>
<reference evidence="10" key="1">
    <citation type="submission" date="2023-05" db="EMBL/GenBank/DDBJ databases">
        <authorList>
            <person name="Du J."/>
        </authorList>
    </citation>
    <scope>NUCLEOTIDE SEQUENCE</scope>
    <source>
        <strain evidence="10">UMB1064</strain>
    </source>
</reference>
<comment type="caution">
    <text evidence="10">The sequence shown here is derived from an EMBL/GenBank/DDBJ whole genome shotgun (WGS) entry which is preliminary data.</text>
</comment>
<dbReference type="PANTHER" id="PTHR47019">
    <property type="entry name" value="LIPID II FLIPPASE MURJ"/>
    <property type="match status" value="1"/>
</dbReference>
<evidence type="ECO:0000256" key="2">
    <source>
        <dbReference type="ARBA" id="ARBA00022475"/>
    </source>
</evidence>
<dbReference type="InterPro" id="IPR004268">
    <property type="entry name" value="MurJ"/>
</dbReference>
<dbReference type="GO" id="GO:0015648">
    <property type="term" value="F:lipid-linked peptidoglycan transporter activity"/>
    <property type="evidence" value="ECO:0007669"/>
    <property type="project" value="TreeGrafter"/>
</dbReference>